<organism evidence="3">
    <name type="scientific">Naegleria gruberi</name>
    <name type="common">Amoeba</name>
    <dbReference type="NCBI Taxonomy" id="5762"/>
    <lineage>
        <taxon>Eukaryota</taxon>
        <taxon>Discoba</taxon>
        <taxon>Heterolobosea</taxon>
        <taxon>Tetramitia</taxon>
        <taxon>Eutetramitia</taxon>
        <taxon>Vahlkampfiidae</taxon>
        <taxon>Naegleria</taxon>
    </lineage>
</organism>
<evidence type="ECO:0000256" key="1">
    <source>
        <dbReference type="ARBA" id="ARBA00038101"/>
    </source>
</evidence>
<protein>
    <submittedName>
        <fullName evidence="2">TPR repeat domain-containing protein</fullName>
    </submittedName>
</protein>
<dbReference type="RefSeq" id="XP_002679565.1">
    <property type="nucleotide sequence ID" value="XM_002679519.1"/>
</dbReference>
<accession>D2V8K2</accession>
<dbReference type="InParanoid" id="D2V8K2"/>
<gene>
    <name evidence="2" type="ORF">NAEGRDRAFT_79009</name>
</gene>
<dbReference type="InterPro" id="IPR036047">
    <property type="entry name" value="F-box-like_dom_sf"/>
</dbReference>
<dbReference type="PANTHER" id="PTHR11102:SF160">
    <property type="entry name" value="ERAD-ASSOCIATED E3 UBIQUITIN-PROTEIN LIGASE COMPONENT HRD3"/>
    <property type="match status" value="1"/>
</dbReference>
<dbReference type="KEGG" id="ngr:NAEGRDRAFT_79009"/>
<dbReference type="InterPro" id="IPR006597">
    <property type="entry name" value="Sel1-like"/>
</dbReference>
<dbReference type="AlphaFoldDB" id="D2V8K2"/>
<keyword evidence="3" id="KW-1185">Reference proteome</keyword>
<evidence type="ECO:0000313" key="2">
    <source>
        <dbReference type="EMBL" id="EFC46821.1"/>
    </source>
</evidence>
<dbReference type="Proteomes" id="UP000006671">
    <property type="component" value="Unassembled WGS sequence"/>
</dbReference>
<dbReference type="VEuPathDB" id="AmoebaDB:NAEGRDRAFT_79009"/>
<name>D2V8K2_NAEGR</name>
<proteinExistence type="inferred from homology"/>
<dbReference type="InterPro" id="IPR050767">
    <property type="entry name" value="Sel1_AlgK"/>
</dbReference>
<dbReference type="Pfam" id="PF08238">
    <property type="entry name" value="Sel1"/>
    <property type="match status" value="2"/>
</dbReference>
<dbReference type="SUPFAM" id="SSF81383">
    <property type="entry name" value="F-box domain"/>
    <property type="match status" value="1"/>
</dbReference>
<dbReference type="GeneID" id="8860227"/>
<dbReference type="InterPro" id="IPR011990">
    <property type="entry name" value="TPR-like_helical_dom_sf"/>
</dbReference>
<dbReference type="SMART" id="SM00671">
    <property type="entry name" value="SEL1"/>
    <property type="match status" value="3"/>
</dbReference>
<dbReference type="OrthoDB" id="442451at2759"/>
<comment type="similarity">
    <text evidence="1">Belongs to the sel-1 family.</text>
</comment>
<dbReference type="EMBL" id="GG738857">
    <property type="protein sequence ID" value="EFC46821.1"/>
    <property type="molecule type" value="Genomic_DNA"/>
</dbReference>
<dbReference type="Gene3D" id="1.25.40.10">
    <property type="entry name" value="Tetratricopeptide repeat domain"/>
    <property type="match status" value="1"/>
</dbReference>
<sequence>MSNLSKRNFNDEIPPEILAHISSYLPNEWLVHRLVCKYWSDMSIYYYLKLKMVSTRFVSLSDMEKFCNSQIVLQICKCSFNNVNTEMLKTIFNCKLFTKLEKLYLSGDFSLKVLEKLIISPNSIIKQLKKFEIDLPNIKSRIKLNKVYKKCAKQTNNPIFNYLIYLYNKDITFLEKSAELNYFPAIKKMKKLNKNSSEMKEKWLLKGAELGNSKYQHKLARHYRLNEEFKKATDWYFKSAGNGNCLAQYWIGIYYYSGEYYEKDLKLGLEWLLKSAKQNYCFAQYGVAYMYCVGVGTLPNMEESLKWLIKSYLNDHKLTCVGRSIVEFLQYFELLNHLPSEISNLIPNMKQKYGNNFDIFKIESTKTCKICDQTCSGFYQSTVDGYDSFDICDDCCDSSNLENEFKTEIGERSLFTTHFLANFIPLIEFCKERNHNINCSQQFEIIISSLKACVIESY</sequence>
<reference evidence="2 3" key="1">
    <citation type="journal article" date="2010" name="Cell">
        <title>The genome of Naegleria gruberi illuminates early eukaryotic versatility.</title>
        <authorList>
            <person name="Fritz-Laylin L.K."/>
            <person name="Prochnik S.E."/>
            <person name="Ginger M.L."/>
            <person name="Dacks J.B."/>
            <person name="Carpenter M.L."/>
            <person name="Field M.C."/>
            <person name="Kuo A."/>
            <person name="Paredez A."/>
            <person name="Chapman J."/>
            <person name="Pham J."/>
            <person name="Shu S."/>
            <person name="Neupane R."/>
            <person name="Cipriano M."/>
            <person name="Mancuso J."/>
            <person name="Tu H."/>
            <person name="Salamov A."/>
            <person name="Lindquist E."/>
            <person name="Shapiro H."/>
            <person name="Lucas S."/>
            <person name="Grigoriev I.V."/>
            <person name="Cande W.Z."/>
            <person name="Fulton C."/>
            <person name="Rokhsar D.S."/>
            <person name="Dawson S.C."/>
        </authorList>
    </citation>
    <scope>NUCLEOTIDE SEQUENCE [LARGE SCALE GENOMIC DNA]</scope>
    <source>
        <strain evidence="2 3">NEG-M</strain>
    </source>
</reference>
<dbReference type="PANTHER" id="PTHR11102">
    <property type="entry name" value="SEL-1-LIKE PROTEIN"/>
    <property type="match status" value="1"/>
</dbReference>
<evidence type="ECO:0000313" key="3">
    <source>
        <dbReference type="Proteomes" id="UP000006671"/>
    </source>
</evidence>
<dbReference type="SUPFAM" id="SSF81901">
    <property type="entry name" value="HCP-like"/>
    <property type="match status" value="1"/>
</dbReference>